<dbReference type="GO" id="GO:0009535">
    <property type="term" value="C:chloroplast thylakoid membrane"/>
    <property type="evidence" value="ECO:0007669"/>
    <property type="project" value="UniProtKB-SubCell"/>
</dbReference>
<gene>
    <name evidence="11 14" type="primary">atpF</name>
</gene>
<comment type="miscellaneous">
    <text evidence="11">In plastids the F-type ATPase is also known as CF(1)CF(0).</text>
</comment>
<comment type="caution">
    <text evidence="11">Lacks conserved residue(s) required for the propagation of feature annotation.</text>
</comment>
<comment type="subcellular location">
    <subcellularLocation>
        <location evidence="1">Membrane</location>
        <topology evidence="1">Single-pass membrane protein</topology>
    </subcellularLocation>
    <subcellularLocation>
        <location evidence="11">Plastid</location>
        <location evidence="11">Chloroplast thylakoid membrane</location>
        <topology evidence="11">Single-pass membrane protein</topology>
    </subcellularLocation>
</comment>
<evidence type="ECO:0000256" key="3">
    <source>
        <dbReference type="ARBA" id="ARBA00022547"/>
    </source>
</evidence>
<evidence type="ECO:0000256" key="11">
    <source>
        <dbReference type="HAMAP-Rule" id="MF_01398"/>
    </source>
</evidence>
<comment type="similarity">
    <text evidence="11 12">Belongs to the ATPase B chain family.</text>
</comment>
<dbReference type="InterPro" id="IPR002146">
    <property type="entry name" value="ATP_synth_b/b'su_bac/chlpt"/>
</dbReference>
<dbReference type="RefSeq" id="YP_007317197.1">
    <property type="nucleotide sequence ID" value="NC_020018.1"/>
</dbReference>
<comment type="subunit">
    <text evidence="11">F-type ATPases have 2 components, F(1) - the catalytic core - and F(0) - the membrane proton channel. F(1) has five subunits: alpha(3), beta(3), gamma(1), delta(1), epsilon(1). F(0) has four main subunits: a(1), b(1), b'(1) and c(10-14). The alpha and beta chains form an alternating ring which encloses part of the gamma chain. F(1) is attached to F(0) by a central stalk formed by the gamma and epsilon chains, while a peripheral stalk is formed by the delta, b and b' chains.</text>
</comment>
<evidence type="ECO:0000256" key="4">
    <source>
        <dbReference type="ARBA" id="ARBA00022692"/>
    </source>
</evidence>
<keyword evidence="13" id="KW-0175">Coiled coil</keyword>
<dbReference type="Pfam" id="PF00430">
    <property type="entry name" value="ATP-synt_B"/>
    <property type="match status" value="1"/>
</dbReference>
<keyword evidence="7 11" id="KW-0406">Ion transport</keyword>
<keyword evidence="9 11" id="KW-0066">ATP synthesis</keyword>
<dbReference type="GeneID" id="14411895"/>
<keyword evidence="11" id="KW-0793">Thylakoid</keyword>
<keyword evidence="6 11" id="KW-1133">Transmembrane helix</keyword>
<evidence type="ECO:0000256" key="5">
    <source>
        <dbReference type="ARBA" id="ARBA00022781"/>
    </source>
</evidence>
<dbReference type="HAMAP" id="MF_01398">
    <property type="entry name" value="ATP_synth_b_bprime"/>
    <property type="match status" value="1"/>
</dbReference>
<evidence type="ECO:0000256" key="2">
    <source>
        <dbReference type="ARBA" id="ARBA00022448"/>
    </source>
</evidence>
<dbReference type="PANTHER" id="PTHR34264:SF3">
    <property type="entry name" value="ATP SYNTHASE SUBUNIT B, CHLOROPLASTIC"/>
    <property type="match status" value="1"/>
</dbReference>
<comment type="function">
    <text evidence="10 11">F(1)F(0) ATP synthase produces ATP from ADP in the presence of a proton or sodium gradient. F-type ATPases consist of two structural domains, F(1) containing the extramembraneous catalytic core and F(0) containing the membrane proton channel, linked together by a central stalk and a peripheral stalk. During catalysis, ATP synthesis in the catalytic domain of F(1) is coupled via a rotary mechanism of the central stalk subunits to proton translocation.</text>
</comment>
<dbReference type="AlphaFoldDB" id="L0BIP4"/>
<keyword evidence="14" id="KW-0934">Plastid</keyword>
<protein>
    <recommendedName>
        <fullName evidence="11">ATP synthase subunit b, chloroplastic</fullName>
    </recommendedName>
    <alternativeName>
        <fullName evidence="11">ATP synthase F(0) sector subunit b</fullName>
    </alternativeName>
    <alternativeName>
        <fullName evidence="11">ATPase subunit I</fullName>
    </alternativeName>
</protein>
<proteinExistence type="inferred from homology"/>
<feature type="coiled-coil region" evidence="13">
    <location>
        <begin position="53"/>
        <end position="94"/>
    </location>
</feature>
<geneLocation type="chloroplast" evidence="14"/>
<evidence type="ECO:0000256" key="10">
    <source>
        <dbReference type="ARBA" id="ARBA00025198"/>
    </source>
</evidence>
<keyword evidence="14" id="KW-0150">Chloroplast</keyword>
<dbReference type="GO" id="GO:0045259">
    <property type="term" value="C:proton-transporting ATP synthase complex"/>
    <property type="evidence" value="ECO:0007669"/>
    <property type="project" value="UniProtKB-KW"/>
</dbReference>
<reference evidence="14" key="1">
    <citation type="journal article" date="2012" name="PLoS ONE">
        <title>Evidence for Transitional Stages in the Evolution of Euglenid Group II Introns and Twintrons in the Monomorphina aenigmatica Plastid Genome.</title>
        <authorList>
            <person name="Pombert J.-F."/>
            <person name="James E.R."/>
            <person name="Janouskovec J."/>
            <person name="Keeling P.J."/>
        </authorList>
    </citation>
    <scope>NUCLEOTIDE SEQUENCE</scope>
    <source>
        <strain evidence="14">UTEX1284</strain>
    </source>
</reference>
<evidence type="ECO:0000256" key="1">
    <source>
        <dbReference type="ARBA" id="ARBA00004167"/>
    </source>
</evidence>
<keyword evidence="3 11" id="KW-0138">CF(0)</keyword>
<evidence type="ECO:0000256" key="12">
    <source>
        <dbReference type="RuleBase" id="RU003848"/>
    </source>
</evidence>
<evidence type="ECO:0000256" key="6">
    <source>
        <dbReference type="ARBA" id="ARBA00022989"/>
    </source>
</evidence>
<evidence type="ECO:0000256" key="13">
    <source>
        <dbReference type="SAM" id="Coils"/>
    </source>
</evidence>
<dbReference type="PANTHER" id="PTHR34264">
    <property type="entry name" value="ATP SYNTHASE SUBUNIT B, CHLOROPLASTIC"/>
    <property type="match status" value="1"/>
</dbReference>
<sequence>MLNVNIFLPLSEAEGFGINTDLFETNILNLSVVIGVLIYYGRIALGDLITDRKNTILRNLQEADNKLREAEENLAFANKNFETAKLKAEQIRSQGLVLSGQTSKALLDAVEEDIKRLKASNLSSIRFEEEKSINEVVLHCFTDNFTLLYKMYFIMYMFVSFYFINK</sequence>
<keyword evidence="4 11" id="KW-0812">Transmembrane</keyword>
<dbReference type="CDD" id="cd06503">
    <property type="entry name" value="ATP-synt_Fo_b"/>
    <property type="match status" value="1"/>
</dbReference>
<dbReference type="EMBL" id="JX457480">
    <property type="protein sequence ID" value="AFZ88799.1"/>
    <property type="molecule type" value="Genomic_DNA"/>
</dbReference>
<accession>L0BIP4</accession>
<evidence type="ECO:0000256" key="8">
    <source>
        <dbReference type="ARBA" id="ARBA00023136"/>
    </source>
</evidence>
<comment type="function">
    <text evidence="11">Component of the F(0) channel, it forms part of the peripheral stalk, linking F(1) to F(0).</text>
</comment>
<keyword evidence="8 11" id="KW-0472">Membrane</keyword>
<feature type="transmembrane region" description="Helical" evidence="11">
    <location>
        <begin position="147"/>
        <end position="164"/>
    </location>
</feature>
<evidence type="ECO:0000256" key="9">
    <source>
        <dbReference type="ARBA" id="ARBA00023310"/>
    </source>
</evidence>
<name>L0BIP4_MONAE</name>
<organism evidence="14">
    <name type="scientific">Monomorphina aenigmatica</name>
    <name type="common">Euglenoid</name>
    <name type="synonym">Phacus aenigmaticus</name>
    <dbReference type="NCBI Taxonomy" id="304863"/>
    <lineage>
        <taxon>Eukaryota</taxon>
        <taxon>Discoba</taxon>
        <taxon>Euglenozoa</taxon>
        <taxon>Euglenida</taxon>
        <taxon>Spirocuta</taxon>
        <taxon>Euglenophyceae</taxon>
        <taxon>Euglenales</taxon>
        <taxon>Euglenaceae</taxon>
        <taxon>Monomorphina</taxon>
    </lineage>
</organism>
<dbReference type="GO" id="GO:0046933">
    <property type="term" value="F:proton-transporting ATP synthase activity, rotational mechanism"/>
    <property type="evidence" value="ECO:0007669"/>
    <property type="project" value="UniProtKB-UniRule"/>
</dbReference>
<evidence type="ECO:0000256" key="7">
    <source>
        <dbReference type="ARBA" id="ARBA00023065"/>
    </source>
</evidence>
<evidence type="ECO:0000313" key="14">
    <source>
        <dbReference type="EMBL" id="AFZ88799.1"/>
    </source>
</evidence>
<keyword evidence="2 11" id="KW-0813">Transport</keyword>
<feature type="transmembrane region" description="Helical" evidence="11">
    <location>
        <begin position="27"/>
        <end position="45"/>
    </location>
</feature>
<keyword evidence="5 11" id="KW-0375">Hydrogen ion transport</keyword>